<evidence type="ECO:0000313" key="4">
    <source>
        <dbReference type="Proteomes" id="UP000027821"/>
    </source>
</evidence>
<dbReference type="InterPro" id="IPR011493">
    <property type="entry name" value="GLUG"/>
</dbReference>
<keyword evidence="1" id="KW-0732">Signal</keyword>
<organism evidence="3 4">
    <name type="scientific">Anditalea andensis</name>
    <dbReference type="NCBI Taxonomy" id="1048983"/>
    <lineage>
        <taxon>Bacteria</taxon>
        <taxon>Pseudomonadati</taxon>
        <taxon>Bacteroidota</taxon>
        <taxon>Cytophagia</taxon>
        <taxon>Cytophagales</taxon>
        <taxon>Cytophagaceae</taxon>
        <taxon>Anditalea</taxon>
    </lineage>
</organism>
<comment type="caution">
    <text evidence="3">The sequence shown here is derived from an EMBL/GenBank/DDBJ whole genome shotgun (WGS) entry which is preliminary data.</text>
</comment>
<dbReference type="OrthoDB" id="9792444at2"/>
<dbReference type="EMBL" id="JMIH01000041">
    <property type="protein sequence ID" value="KEO71700.1"/>
    <property type="molecule type" value="Genomic_DNA"/>
</dbReference>
<evidence type="ECO:0000256" key="1">
    <source>
        <dbReference type="SAM" id="SignalP"/>
    </source>
</evidence>
<evidence type="ECO:0000259" key="2">
    <source>
        <dbReference type="Pfam" id="PF07581"/>
    </source>
</evidence>
<proteinExistence type="predicted"/>
<accession>A0A074KTX4</accession>
<name>A0A074KTX4_9BACT</name>
<feature type="chain" id="PRO_5001695428" description="GLUG domain-containing protein" evidence="1">
    <location>
        <begin position="27"/>
        <end position="204"/>
    </location>
</feature>
<sequence length="204" mass="22357">MFNDYKKILKVKILCLILLLSGISLSAQTIALPPGDGTPGNPFRIATLEHLQWMAITPSSWNHHFEQVNDIDASDTKNWNNGEGWIPIGWEVPFTGSYNGKGHAIQHLYLNKNEFGSHIGFFAHIEGANLSNMNLVKIKLEAYSKDRQFNMAGLVGNAVNATIKNCYVSGTLHNNGGFNKVDKLIGQNDGGTVSGCSTDLEIIN</sequence>
<dbReference type="Proteomes" id="UP000027821">
    <property type="component" value="Unassembled WGS sequence"/>
</dbReference>
<protein>
    <recommendedName>
        <fullName evidence="2">GLUG domain-containing protein</fullName>
    </recommendedName>
</protein>
<dbReference type="Pfam" id="PF07581">
    <property type="entry name" value="Glug"/>
    <property type="match status" value="1"/>
</dbReference>
<reference evidence="3 4" key="1">
    <citation type="submission" date="2014-04" db="EMBL/GenBank/DDBJ databases">
        <title>Characterization and application of a salt tolerant electro-active bacterium.</title>
        <authorList>
            <person name="Yang L."/>
            <person name="Wei S."/>
            <person name="Tay Q.X.M."/>
        </authorList>
    </citation>
    <scope>NUCLEOTIDE SEQUENCE [LARGE SCALE GENOMIC DNA]</scope>
    <source>
        <strain evidence="3 4">LY1</strain>
    </source>
</reference>
<evidence type="ECO:0000313" key="3">
    <source>
        <dbReference type="EMBL" id="KEO71700.1"/>
    </source>
</evidence>
<dbReference type="Gene3D" id="2.160.20.110">
    <property type="match status" value="1"/>
</dbReference>
<feature type="signal peptide" evidence="1">
    <location>
        <begin position="1"/>
        <end position="26"/>
    </location>
</feature>
<feature type="domain" description="GLUG" evidence="2">
    <location>
        <begin position="152"/>
        <end position="171"/>
    </location>
</feature>
<dbReference type="eggNOG" id="COG3210">
    <property type="taxonomic scope" value="Bacteria"/>
</dbReference>
<keyword evidence="4" id="KW-1185">Reference proteome</keyword>
<gene>
    <name evidence="3" type="ORF">EL17_23375</name>
</gene>
<dbReference type="STRING" id="1048983.EL17_23375"/>
<dbReference type="AlphaFoldDB" id="A0A074KTX4"/>